<keyword evidence="3" id="KW-1185">Reference proteome</keyword>
<evidence type="ECO:0000256" key="1">
    <source>
        <dbReference type="SAM" id="SignalP"/>
    </source>
</evidence>
<reference evidence="2" key="1">
    <citation type="submission" date="2021-06" db="EMBL/GenBank/DDBJ databases">
        <title>Comparative genomics, transcriptomics and evolutionary studies reveal genomic signatures of adaptation to plant cell wall in hemibiotrophic fungi.</title>
        <authorList>
            <consortium name="DOE Joint Genome Institute"/>
            <person name="Baroncelli R."/>
            <person name="Diaz J.F."/>
            <person name="Benocci T."/>
            <person name="Peng M."/>
            <person name="Battaglia E."/>
            <person name="Haridas S."/>
            <person name="Andreopoulos W."/>
            <person name="Labutti K."/>
            <person name="Pangilinan J."/>
            <person name="Floch G.L."/>
            <person name="Makela M.R."/>
            <person name="Henrissat B."/>
            <person name="Grigoriev I.V."/>
            <person name="Crouch J.A."/>
            <person name="De Vries R.P."/>
            <person name="Sukno S.A."/>
            <person name="Thon M.R."/>
        </authorList>
    </citation>
    <scope>NUCLEOTIDE SEQUENCE</scope>
    <source>
        <strain evidence="2">CBS 102054</strain>
    </source>
</reference>
<organism evidence="2 3">
    <name type="scientific">Colletotrichum phormii</name>
    <dbReference type="NCBI Taxonomy" id="359342"/>
    <lineage>
        <taxon>Eukaryota</taxon>
        <taxon>Fungi</taxon>
        <taxon>Dikarya</taxon>
        <taxon>Ascomycota</taxon>
        <taxon>Pezizomycotina</taxon>
        <taxon>Sordariomycetes</taxon>
        <taxon>Hypocreomycetidae</taxon>
        <taxon>Glomerellales</taxon>
        <taxon>Glomerellaceae</taxon>
        <taxon>Colletotrichum</taxon>
        <taxon>Colletotrichum acutatum species complex</taxon>
    </lineage>
</organism>
<name>A0AAJ0EF98_9PEZI</name>
<evidence type="ECO:0008006" key="4">
    <source>
        <dbReference type="Google" id="ProtNLM"/>
    </source>
</evidence>
<dbReference type="EMBL" id="JAHMHQ010000014">
    <property type="protein sequence ID" value="KAK1634765.1"/>
    <property type="molecule type" value="Genomic_DNA"/>
</dbReference>
<keyword evidence="1" id="KW-0732">Signal</keyword>
<proteinExistence type="predicted"/>
<gene>
    <name evidence="2" type="ORF">BDP81DRAFT_431952</name>
</gene>
<feature type="signal peptide" evidence="1">
    <location>
        <begin position="1"/>
        <end position="22"/>
    </location>
</feature>
<evidence type="ECO:0000313" key="3">
    <source>
        <dbReference type="Proteomes" id="UP001243989"/>
    </source>
</evidence>
<protein>
    <recommendedName>
        <fullName evidence="4">Secreted protein</fullName>
    </recommendedName>
</protein>
<dbReference type="AlphaFoldDB" id="A0AAJ0EF98"/>
<dbReference type="Proteomes" id="UP001243989">
    <property type="component" value="Unassembled WGS sequence"/>
</dbReference>
<comment type="caution">
    <text evidence="2">The sequence shown here is derived from an EMBL/GenBank/DDBJ whole genome shotgun (WGS) entry which is preliminary data.</text>
</comment>
<dbReference type="GeneID" id="85475587"/>
<evidence type="ECO:0000313" key="2">
    <source>
        <dbReference type="EMBL" id="KAK1634765.1"/>
    </source>
</evidence>
<feature type="chain" id="PRO_5042511698" description="Secreted protein" evidence="1">
    <location>
        <begin position="23"/>
        <end position="97"/>
    </location>
</feature>
<sequence length="97" mass="11147">MRCRLASLYIVLLLFRSSSLQALSDDKIKPKRSVDMWHRDGLRGEARDVFVLAAYRPFYLTVDHSLPGYGLWFDCLFILSPSDEETPDTVVATDHLQ</sequence>
<accession>A0AAJ0EF98</accession>
<dbReference type="RefSeq" id="XP_060443372.1">
    <property type="nucleotide sequence ID" value="XM_060590725.1"/>
</dbReference>